<gene>
    <name evidence="6" type="ORF">WN944_020339</name>
</gene>
<feature type="compositionally biased region" description="Basic and acidic residues" evidence="3">
    <location>
        <begin position="465"/>
        <end position="484"/>
    </location>
</feature>
<dbReference type="PROSITE" id="PS50102">
    <property type="entry name" value="RRM"/>
    <property type="match status" value="1"/>
</dbReference>
<sequence length="986" mass="111527">MADSPASPATIDPNFKQPESNNPNRKPDTPSTSISQPEQQQQQHPSIINPNPSPNPNQTPAPASLPPAPVQSFVPPTQPISYRPVPMSTASQFSPVQNYQSPVVQPPGVGGVAVTMAPPMMQYPGVPGQPPNPALRPYAPIPNGYGAVPAPASVQPSKSLQVEHYNTQQTMLATECSLALFKVICSAGDSCHACGAISIMLLMCGLPRYPAPYPSMVRPAFPPRPPGPVGVLPSVARPPVPGIPGVRPIMPPVVRPVPLPTVTPAEKPQTKVYVGKIAPTADSDFVLSVLKVCGTVKSWKRAQYPSNGTPKGFGFCEFESAEGVLRALRLLNKFNIDGQELMLKVDQATREYLERYVDKKTENTKKLKETQDAGAGKEDESVQSVEKNEPTKAPENLKDNETGNKESHDPTNFGVVTEEDRKADQEALEKLTCMVEERLKTNPLPPPPPQTTADGSGISNSELPAKARDGDSDVDMIRNDIAEDKLDDETTSDTKASDHDRPETSSPDRSRVHDRRGRDKERDLKREKEREIDRYEREAERERVRKEREQRRKIEEAEREYERCLKDWEYREREREKERQYEKEKEKERERKRKKEILYDEEEDEDDSRKRWRRSVLEEKRRKRIREKEEDLADEVREEEEIAVAKRRAEEEQLQQQQRDALKLLSDNAVNGSLAEESAVESKGMDIEHDYHDDSIRENHMAGDPSLQNGNGDESTNVPIAASDMRQSGNVPARKLGFGLVGSGKRTAVPSVFHVEDDDDADKDKKMRPLVPIDYSTEELQAAQPHVSGANPPNLAAAAEFAKRISNVNSKEEKSDAERERSRRLHDRSSQREKDRIDEDNNRTRDEHKEKILDRDRDREHGLDKVKTPDNKKLLDAKQLIDMIPKTKEELFSYEINWAVYDKHELHERMRPWISKKITEFLGEEETTLVDYIVSSTQDHVKASQMLELLQTILDDEAEMFVLKMWRMLIFEIKKVETGLALRSKS</sequence>
<dbReference type="PROSITE" id="PS51025">
    <property type="entry name" value="PWI"/>
    <property type="match status" value="1"/>
</dbReference>
<feature type="compositionally biased region" description="Pro residues" evidence="3">
    <location>
        <begin position="51"/>
        <end position="69"/>
    </location>
</feature>
<dbReference type="InterPro" id="IPR053294">
    <property type="entry name" value="RBM_PWI_domain"/>
</dbReference>
<feature type="region of interest" description="Disordered" evidence="3">
    <location>
        <begin position="572"/>
        <end position="611"/>
    </location>
</feature>
<dbReference type="InterPro" id="IPR012677">
    <property type="entry name" value="Nucleotide-bd_a/b_plait_sf"/>
</dbReference>
<evidence type="ECO:0000313" key="7">
    <source>
        <dbReference type="Proteomes" id="UP001428341"/>
    </source>
</evidence>
<dbReference type="SMART" id="SM00360">
    <property type="entry name" value="RRM"/>
    <property type="match status" value="1"/>
</dbReference>
<dbReference type="GO" id="GO:0006397">
    <property type="term" value="P:mRNA processing"/>
    <property type="evidence" value="ECO:0007669"/>
    <property type="project" value="UniProtKB-KW"/>
</dbReference>
<feature type="region of interest" description="Disordered" evidence="3">
    <location>
        <begin position="364"/>
        <end position="559"/>
    </location>
</feature>
<feature type="domain" description="PWI" evidence="5">
    <location>
        <begin position="889"/>
        <end position="986"/>
    </location>
</feature>
<evidence type="ECO:0000259" key="5">
    <source>
        <dbReference type="PROSITE" id="PS51025"/>
    </source>
</evidence>
<feature type="region of interest" description="Disordered" evidence="3">
    <location>
        <begin position="692"/>
        <end position="732"/>
    </location>
</feature>
<dbReference type="Proteomes" id="UP001428341">
    <property type="component" value="Unassembled WGS sequence"/>
</dbReference>
<feature type="compositionally biased region" description="Polar residues" evidence="3">
    <location>
        <begin position="451"/>
        <end position="462"/>
    </location>
</feature>
<dbReference type="SMART" id="SM00311">
    <property type="entry name" value="PWI"/>
    <property type="match status" value="1"/>
</dbReference>
<feature type="compositionally biased region" description="Low complexity" evidence="3">
    <location>
        <begin position="29"/>
        <end position="50"/>
    </location>
</feature>
<dbReference type="Pfam" id="PF00076">
    <property type="entry name" value="RRM_1"/>
    <property type="match status" value="1"/>
</dbReference>
<dbReference type="Pfam" id="PF01480">
    <property type="entry name" value="PWI"/>
    <property type="match status" value="1"/>
</dbReference>
<accession>A0AAP0M1P7</accession>
<proteinExistence type="predicted"/>
<dbReference type="InterPro" id="IPR034268">
    <property type="entry name" value="RBM25_RRM"/>
</dbReference>
<evidence type="ECO:0000256" key="1">
    <source>
        <dbReference type="ARBA" id="ARBA00022664"/>
    </source>
</evidence>
<dbReference type="GO" id="GO:0003723">
    <property type="term" value="F:RNA binding"/>
    <property type="evidence" value="ECO:0007669"/>
    <property type="project" value="UniProtKB-UniRule"/>
</dbReference>
<evidence type="ECO:0000256" key="3">
    <source>
        <dbReference type="SAM" id="MobiDB-lite"/>
    </source>
</evidence>
<dbReference type="EMBL" id="JBCGBO010000007">
    <property type="protein sequence ID" value="KAK9188934.1"/>
    <property type="molecule type" value="Genomic_DNA"/>
</dbReference>
<dbReference type="AlphaFoldDB" id="A0AAP0M1P7"/>
<protein>
    <recommendedName>
        <fullName evidence="8">RNA-binding protein 25</fullName>
    </recommendedName>
</protein>
<feature type="region of interest" description="Disordered" evidence="3">
    <location>
        <begin position="1"/>
        <end position="85"/>
    </location>
</feature>
<feature type="region of interest" description="Disordered" evidence="3">
    <location>
        <begin position="747"/>
        <end position="768"/>
    </location>
</feature>
<keyword evidence="7" id="KW-1185">Reference proteome</keyword>
<feature type="compositionally biased region" description="Basic and acidic residues" evidence="3">
    <location>
        <begin position="572"/>
        <end position="589"/>
    </location>
</feature>
<evidence type="ECO:0000313" key="6">
    <source>
        <dbReference type="EMBL" id="KAK9188934.1"/>
    </source>
</evidence>
<dbReference type="SUPFAM" id="SSF101233">
    <property type="entry name" value="PWI domain"/>
    <property type="match status" value="1"/>
</dbReference>
<evidence type="ECO:0000256" key="2">
    <source>
        <dbReference type="PROSITE-ProRule" id="PRU00176"/>
    </source>
</evidence>
<feature type="compositionally biased region" description="Basic and acidic residues" evidence="3">
    <location>
        <begin position="810"/>
        <end position="865"/>
    </location>
</feature>
<keyword evidence="2" id="KW-0694">RNA-binding</keyword>
<dbReference type="InterPro" id="IPR000504">
    <property type="entry name" value="RRM_dom"/>
</dbReference>
<feature type="compositionally biased region" description="Polar residues" evidence="3">
    <location>
        <begin position="706"/>
        <end position="718"/>
    </location>
</feature>
<comment type="caution">
    <text evidence="6">The sequence shown here is derived from an EMBL/GenBank/DDBJ whole genome shotgun (WGS) entry which is preliminary data.</text>
</comment>
<dbReference type="PANTHER" id="PTHR47334">
    <property type="entry name" value="SPLICING FACTOR PWI DOMAIN-CONTAINING PROTEIN / RNA RECOGNITION MOTIF (RRM)-CONTAINING PROTEIN"/>
    <property type="match status" value="1"/>
</dbReference>
<dbReference type="FunFam" id="1.20.1390.10:FF:000008">
    <property type="entry name" value="RNA Binding Motif protein homolog"/>
    <property type="match status" value="1"/>
</dbReference>
<keyword evidence="1" id="KW-0507">mRNA processing</keyword>
<dbReference type="Gene3D" id="3.30.70.330">
    <property type="match status" value="1"/>
</dbReference>
<dbReference type="InterPro" id="IPR035979">
    <property type="entry name" value="RBD_domain_sf"/>
</dbReference>
<dbReference type="SUPFAM" id="SSF54928">
    <property type="entry name" value="RNA-binding domain, RBD"/>
    <property type="match status" value="1"/>
</dbReference>
<evidence type="ECO:0000259" key="4">
    <source>
        <dbReference type="PROSITE" id="PS50102"/>
    </source>
</evidence>
<reference evidence="6 7" key="1">
    <citation type="submission" date="2024-05" db="EMBL/GenBank/DDBJ databases">
        <title>Haplotype-resolved chromosome-level genome assembly of Huyou (Citrus changshanensis).</title>
        <authorList>
            <person name="Miao C."/>
            <person name="Chen W."/>
            <person name="Wu Y."/>
            <person name="Wang L."/>
            <person name="Zhao S."/>
            <person name="Grierson D."/>
            <person name="Xu C."/>
            <person name="Chen K."/>
        </authorList>
    </citation>
    <scope>NUCLEOTIDE SEQUENCE [LARGE SCALE GENOMIC DNA]</scope>
    <source>
        <strain evidence="6">01-14</strain>
        <tissue evidence="6">Leaf</tissue>
    </source>
</reference>
<dbReference type="CDD" id="cd12446">
    <property type="entry name" value="RRM_RBM25"/>
    <property type="match status" value="1"/>
</dbReference>
<dbReference type="InterPro" id="IPR036483">
    <property type="entry name" value="PWI_dom_sf"/>
</dbReference>
<feature type="compositionally biased region" description="Basic and acidic residues" evidence="3">
    <location>
        <begin position="495"/>
        <end position="559"/>
    </location>
</feature>
<feature type="region of interest" description="Disordered" evidence="3">
    <location>
        <begin position="806"/>
        <end position="865"/>
    </location>
</feature>
<dbReference type="Gene3D" id="1.20.1390.10">
    <property type="entry name" value="PWI domain"/>
    <property type="match status" value="1"/>
</dbReference>
<feature type="compositionally biased region" description="Basic and acidic residues" evidence="3">
    <location>
        <begin position="418"/>
        <end position="440"/>
    </location>
</feature>
<name>A0AAP0M1P7_9ROSI</name>
<feature type="compositionally biased region" description="Basic and acidic residues" evidence="3">
    <location>
        <begin position="692"/>
        <end position="701"/>
    </location>
</feature>
<feature type="compositionally biased region" description="Basic and acidic residues" evidence="3">
    <location>
        <begin position="364"/>
        <end position="409"/>
    </location>
</feature>
<feature type="domain" description="RRM" evidence="4">
    <location>
        <begin position="270"/>
        <end position="350"/>
    </location>
</feature>
<dbReference type="InterPro" id="IPR002483">
    <property type="entry name" value="PWI_dom"/>
</dbReference>
<organism evidence="6 7">
    <name type="scientific">Citrus x changshan-huyou</name>
    <dbReference type="NCBI Taxonomy" id="2935761"/>
    <lineage>
        <taxon>Eukaryota</taxon>
        <taxon>Viridiplantae</taxon>
        <taxon>Streptophyta</taxon>
        <taxon>Embryophyta</taxon>
        <taxon>Tracheophyta</taxon>
        <taxon>Spermatophyta</taxon>
        <taxon>Magnoliopsida</taxon>
        <taxon>eudicotyledons</taxon>
        <taxon>Gunneridae</taxon>
        <taxon>Pentapetalae</taxon>
        <taxon>rosids</taxon>
        <taxon>malvids</taxon>
        <taxon>Sapindales</taxon>
        <taxon>Rutaceae</taxon>
        <taxon>Aurantioideae</taxon>
        <taxon>Citrus</taxon>
    </lineage>
</organism>
<dbReference type="PANTHER" id="PTHR47334:SF2">
    <property type="entry name" value="RNA-BINDING MOTIF PROTEIN 25"/>
    <property type="match status" value="1"/>
</dbReference>
<evidence type="ECO:0008006" key="8">
    <source>
        <dbReference type="Google" id="ProtNLM"/>
    </source>
</evidence>